<protein>
    <recommendedName>
        <fullName evidence="1">Glycosyltransferase GT-D fold domain-containing protein</fullName>
    </recommendedName>
</protein>
<dbReference type="RefSeq" id="WP_229677088.1">
    <property type="nucleotide sequence ID" value="NZ_BMKX01000004.1"/>
</dbReference>
<gene>
    <name evidence="2" type="ORF">GCM10007173_19700</name>
</gene>
<proteinExistence type="predicted"/>
<evidence type="ECO:0000313" key="3">
    <source>
        <dbReference type="Proteomes" id="UP000606115"/>
    </source>
</evidence>
<dbReference type="Pfam" id="PF08759">
    <property type="entry name" value="GT-D"/>
    <property type="match status" value="1"/>
</dbReference>
<keyword evidence="3" id="KW-1185">Reference proteome</keyword>
<dbReference type="Proteomes" id="UP000606115">
    <property type="component" value="Unassembled WGS sequence"/>
</dbReference>
<dbReference type="EMBL" id="BMKX01000004">
    <property type="protein sequence ID" value="GGJ60993.1"/>
    <property type="molecule type" value="Genomic_DNA"/>
</dbReference>
<evidence type="ECO:0000313" key="2">
    <source>
        <dbReference type="EMBL" id="GGJ60993.1"/>
    </source>
</evidence>
<dbReference type="InterPro" id="IPR014869">
    <property type="entry name" value="GT-D"/>
</dbReference>
<feature type="domain" description="Glycosyltransferase GT-D fold" evidence="1">
    <location>
        <begin position="95"/>
        <end position="295"/>
    </location>
</feature>
<organism evidence="2 3">
    <name type="scientific">Glutamicibacter ardleyensis</name>
    <dbReference type="NCBI Taxonomy" id="225894"/>
    <lineage>
        <taxon>Bacteria</taxon>
        <taxon>Bacillati</taxon>
        <taxon>Actinomycetota</taxon>
        <taxon>Actinomycetes</taxon>
        <taxon>Micrococcales</taxon>
        <taxon>Micrococcaceae</taxon>
        <taxon>Glutamicibacter</taxon>
    </lineage>
</organism>
<comment type="caution">
    <text evidence="2">The sequence shown here is derived from an EMBL/GenBank/DDBJ whole genome shotgun (WGS) entry which is preliminary data.</text>
</comment>
<name>A0ABQ2DKL2_9MICC</name>
<accession>A0ABQ2DKL2</accession>
<evidence type="ECO:0000259" key="1">
    <source>
        <dbReference type="Pfam" id="PF08759"/>
    </source>
</evidence>
<reference evidence="3" key="1">
    <citation type="journal article" date="2019" name="Int. J. Syst. Evol. Microbiol.">
        <title>The Global Catalogue of Microorganisms (GCM) 10K type strain sequencing project: providing services to taxonomists for standard genome sequencing and annotation.</title>
        <authorList>
            <consortium name="The Broad Institute Genomics Platform"/>
            <consortium name="The Broad Institute Genome Sequencing Center for Infectious Disease"/>
            <person name="Wu L."/>
            <person name="Ma J."/>
        </authorList>
    </citation>
    <scope>NUCLEOTIDE SEQUENCE [LARGE SCALE GENOMIC DNA]</scope>
    <source>
        <strain evidence="3">CGMCC 1.3685</strain>
    </source>
</reference>
<dbReference type="GeneID" id="303304331"/>
<sequence length="305" mass="34098">MLEKLKKAADRVFNVKIVNGKPIPVSIENSSTDTKEMEKILRQIHGELKSQKRELETIRLSATSDIMQAVSTFHSRQVMSLRESLNVLTTTDKSLARFGDGEFRLMQLSDFNLRFQPNSPDLQAALREVFTSDNENLLIGFPQLFRDAHWSGVYQELWPNLKELVISSQSFANAHMTRPQAFSVLGDEAVRLWRKVWEGKKVAVVTGADSRFELIPELFDNLAGHEMVLSKSVDAYSDLTRLTDTLGDTNADMVLIALGPSGTILASKLADLGVRALDIGHLPNSYQNVFKGAQRPESIPVTRKA</sequence>